<dbReference type="OrthoDB" id="551633at2759"/>
<protein>
    <recommendedName>
        <fullName evidence="4">Nucleolar protein 12</fullName>
    </recommendedName>
</protein>
<sequence>MKQKKGDEVIFDENDREQYLLGFHKRKQQKKIDYLTKKALRDKKNRVLEKMARKRNLIRREKELGLLEPEGTRSTVTSQHDVQDKFSKDMFGTDQVTVTVEYEGDDPNASQEPEQEQQPEQPEVDDETLLNNDDMDLNEKEEELDEEEKAVLESVTLSEKEMRKIREQAGSKKSKKGKKSRRRKHH</sequence>
<dbReference type="GeneID" id="24919081"/>
<name>D8M0Z7_BLAHO</name>
<organism evidence="2">
    <name type="scientific">Blastocystis hominis</name>
    <dbReference type="NCBI Taxonomy" id="12968"/>
    <lineage>
        <taxon>Eukaryota</taxon>
        <taxon>Sar</taxon>
        <taxon>Stramenopiles</taxon>
        <taxon>Bigyra</taxon>
        <taxon>Opalozoa</taxon>
        <taxon>Opalinata</taxon>
        <taxon>Blastocystidae</taxon>
        <taxon>Blastocystis</taxon>
    </lineage>
</organism>
<dbReference type="Proteomes" id="UP000008312">
    <property type="component" value="Unassembled WGS sequence"/>
</dbReference>
<evidence type="ECO:0000313" key="3">
    <source>
        <dbReference type="Proteomes" id="UP000008312"/>
    </source>
</evidence>
<dbReference type="InterPro" id="IPR019186">
    <property type="entry name" value="Nucleolar_protein_12"/>
</dbReference>
<keyword evidence="3" id="KW-1185">Reference proteome</keyword>
<evidence type="ECO:0000313" key="2">
    <source>
        <dbReference type="EMBL" id="CBK21736.2"/>
    </source>
</evidence>
<feature type="compositionally biased region" description="Basic residues" evidence="1">
    <location>
        <begin position="172"/>
        <end position="186"/>
    </location>
</feature>
<dbReference type="Pfam" id="PF09805">
    <property type="entry name" value="Nop25"/>
    <property type="match status" value="1"/>
</dbReference>
<feature type="compositionally biased region" description="Acidic residues" evidence="1">
    <location>
        <begin position="113"/>
        <end position="148"/>
    </location>
</feature>
<reference evidence="2" key="1">
    <citation type="submission" date="2010-02" db="EMBL/GenBank/DDBJ databases">
        <title>Sequencing and annotation of the Blastocystis hominis genome.</title>
        <authorList>
            <person name="Wincker P."/>
        </authorList>
    </citation>
    <scope>NUCLEOTIDE SEQUENCE</scope>
    <source>
        <strain evidence="2">Singapore isolate B</strain>
    </source>
</reference>
<evidence type="ECO:0000256" key="1">
    <source>
        <dbReference type="SAM" id="MobiDB-lite"/>
    </source>
</evidence>
<proteinExistence type="predicted"/>
<dbReference type="AlphaFoldDB" id="D8M0Z7"/>
<dbReference type="InParanoid" id="D8M0Z7"/>
<feature type="region of interest" description="Disordered" evidence="1">
    <location>
        <begin position="69"/>
        <end position="186"/>
    </location>
</feature>
<accession>D8M0Z7</accession>
<gene>
    <name evidence="2" type="ORF">GSBLH_T00001856001</name>
</gene>
<dbReference type="RefSeq" id="XP_012895784.1">
    <property type="nucleotide sequence ID" value="XM_013040330.1"/>
</dbReference>
<feature type="compositionally biased region" description="Basic and acidic residues" evidence="1">
    <location>
        <begin position="158"/>
        <end position="170"/>
    </location>
</feature>
<dbReference type="EMBL" id="FN668644">
    <property type="protein sequence ID" value="CBK21736.2"/>
    <property type="molecule type" value="Genomic_DNA"/>
</dbReference>
<evidence type="ECO:0008006" key="4">
    <source>
        <dbReference type="Google" id="ProtNLM"/>
    </source>
</evidence>